<dbReference type="GO" id="GO:0032259">
    <property type="term" value="P:methylation"/>
    <property type="evidence" value="ECO:0007669"/>
    <property type="project" value="UniProtKB-KW"/>
</dbReference>
<accession>A0A4S4AAF3</accession>
<keyword evidence="2 4" id="KW-0808">Transferase</keyword>
<dbReference type="Gene3D" id="3.40.50.150">
    <property type="entry name" value="Vaccinia Virus protein VP39"/>
    <property type="match status" value="1"/>
</dbReference>
<dbReference type="InterPro" id="IPR029063">
    <property type="entry name" value="SAM-dependent_MTases_sf"/>
</dbReference>
<keyword evidence="6" id="KW-0689">Ribosomal protein</keyword>
<dbReference type="GO" id="GO:0036009">
    <property type="term" value="F:protein-glutamine N-methyltransferase activity"/>
    <property type="evidence" value="ECO:0007669"/>
    <property type="project" value="UniProtKB-UniRule"/>
</dbReference>
<reference evidence="6 7" key="1">
    <citation type="submission" date="2019-04" db="EMBL/GenBank/DDBJ databases">
        <title>Azoarcus rhizosphaerae sp. nov. isolated from rhizosphere of Ficus religiosa.</title>
        <authorList>
            <person name="Lin S.-Y."/>
            <person name="Hameed A."/>
            <person name="Hsu Y.-H."/>
            <person name="Young C.-C."/>
        </authorList>
    </citation>
    <scope>NUCLEOTIDE SEQUENCE [LARGE SCALE GENOMIC DNA]</scope>
    <source>
        <strain evidence="6 7">CC-YHH848</strain>
    </source>
</reference>
<dbReference type="EMBL" id="SSOD01000022">
    <property type="protein sequence ID" value="THF55877.1"/>
    <property type="molecule type" value="Genomic_DNA"/>
</dbReference>
<dbReference type="EC" id="2.1.1.298" evidence="4"/>
<dbReference type="GO" id="GO:0005840">
    <property type="term" value="C:ribosome"/>
    <property type="evidence" value="ECO:0007669"/>
    <property type="project" value="UniProtKB-KW"/>
</dbReference>
<comment type="caution">
    <text evidence="6">The sequence shown here is derived from an EMBL/GenBank/DDBJ whole genome shotgun (WGS) entry which is preliminary data.</text>
</comment>
<dbReference type="Proteomes" id="UP000307956">
    <property type="component" value="Unassembled WGS sequence"/>
</dbReference>
<comment type="catalytic activity">
    <reaction evidence="4">
        <text>L-glutaminyl-[ribosomal protein uL3] + S-adenosyl-L-methionine = N(5)-methyl-L-glutaminyl-[ribosomal protein uL3] + S-adenosyl-L-homocysteine + H(+)</text>
        <dbReference type="Rhea" id="RHEA:45020"/>
        <dbReference type="Rhea" id="RHEA-COMP:11063"/>
        <dbReference type="Rhea" id="RHEA-COMP:11064"/>
        <dbReference type="ChEBI" id="CHEBI:15378"/>
        <dbReference type="ChEBI" id="CHEBI:30011"/>
        <dbReference type="ChEBI" id="CHEBI:57856"/>
        <dbReference type="ChEBI" id="CHEBI:59789"/>
        <dbReference type="ChEBI" id="CHEBI:61891"/>
        <dbReference type="EC" id="2.1.1.298"/>
    </reaction>
</comment>
<dbReference type="HAMAP" id="MF_02125">
    <property type="entry name" value="L3_methyltr_PrmB"/>
    <property type="match status" value="1"/>
</dbReference>
<evidence type="ECO:0000313" key="6">
    <source>
        <dbReference type="EMBL" id="THF55877.1"/>
    </source>
</evidence>
<evidence type="ECO:0000256" key="3">
    <source>
        <dbReference type="ARBA" id="ARBA00022691"/>
    </source>
</evidence>
<protein>
    <recommendedName>
        <fullName evidence="4">Ribosomal protein uL3 glutamine methyltransferase</fullName>
        <shortName evidence="4">uL3 MTase</shortName>
        <ecNumber evidence="4">2.1.1.298</ecNumber>
    </recommendedName>
    <alternativeName>
        <fullName evidence="4">N5-glutamine methyltransferase PrmB</fullName>
    </alternativeName>
</protein>
<dbReference type="Pfam" id="PF05175">
    <property type="entry name" value="MTS"/>
    <property type="match status" value="1"/>
</dbReference>
<dbReference type="InterPro" id="IPR004556">
    <property type="entry name" value="HemK-like"/>
</dbReference>
<dbReference type="OrthoDB" id="9800643at2"/>
<dbReference type="NCBIfam" id="TIGR03533">
    <property type="entry name" value="L3_gln_methyl"/>
    <property type="match status" value="1"/>
</dbReference>
<comment type="similarity">
    <text evidence="4">Belongs to the protein N5-glutamine methyltransferase family. PrmB subfamily.</text>
</comment>
<evidence type="ECO:0000256" key="2">
    <source>
        <dbReference type="ARBA" id="ARBA00022679"/>
    </source>
</evidence>
<dbReference type="AlphaFoldDB" id="A0A4S4AAF3"/>
<comment type="function">
    <text evidence="4">Methylates ribosomal protein uL3 on a specific glutamine residue.</text>
</comment>
<keyword evidence="1 4" id="KW-0489">Methyltransferase</keyword>
<evidence type="ECO:0000313" key="7">
    <source>
        <dbReference type="Proteomes" id="UP000307956"/>
    </source>
</evidence>
<dbReference type="CDD" id="cd02440">
    <property type="entry name" value="AdoMet_MTases"/>
    <property type="match status" value="1"/>
</dbReference>
<proteinExistence type="inferred from homology"/>
<evidence type="ECO:0000256" key="1">
    <source>
        <dbReference type="ARBA" id="ARBA00022603"/>
    </source>
</evidence>
<dbReference type="RefSeq" id="WP_136386793.1">
    <property type="nucleotide sequence ID" value="NZ_SSOD01000022.1"/>
</dbReference>
<dbReference type="InterPro" id="IPR002052">
    <property type="entry name" value="DNA_methylase_N6_adenine_CS"/>
</dbReference>
<keyword evidence="7" id="KW-1185">Reference proteome</keyword>
<dbReference type="GO" id="GO:0005829">
    <property type="term" value="C:cytosol"/>
    <property type="evidence" value="ECO:0007669"/>
    <property type="project" value="TreeGrafter"/>
</dbReference>
<name>A0A4S4AAF3_9RHOO</name>
<dbReference type="SUPFAM" id="SSF53335">
    <property type="entry name" value="S-adenosyl-L-methionine-dependent methyltransferases"/>
    <property type="match status" value="1"/>
</dbReference>
<dbReference type="PANTHER" id="PTHR47806">
    <property type="entry name" value="50S RIBOSOMAL PROTEIN L3 GLUTAMINE METHYLTRANSFERASE"/>
    <property type="match status" value="1"/>
</dbReference>
<evidence type="ECO:0000256" key="4">
    <source>
        <dbReference type="HAMAP-Rule" id="MF_02125"/>
    </source>
</evidence>
<gene>
    <name evidence="4 6" type="primary">prmB</name>
    <name evidence="6" type="ORF">E6O51_20025</name>
</gene>
<dbReference type="NCBIfam" id="TIGR00536">
    <property type="entry name" value="hemK_fam"/>
    <property type="match status" value="1"/>
</dbReference>
<keyword evidence="6" id="KW-0687">Ribonucleoprotein</keyword>
<keyword evidence="3 4" id="KW-0949">S-adenosyl-L-methionine</keyword>
<dbReference type="InterPro" id="IPR017127">
    <property type="entry name" value="Ribosome_uL3_MTase"/>
</dbReference>
<dbReference type="PROSITE" id="PS00092">
    <property type="entry name" value="N6_MTASE"/>
    <property type="match status" value="1"/>
</dbReference>
<evidence type="ECO:0000259" key="5">
    <source>
        <dbReference type="Pfam" id="PF05175"/>
    </source>
</evidence>
<sequence length="314" mass="34981">MSHEHEHDHDHEHEHEFGPLAELVTVRDWIRYAVTRFNRGKVFFGHGCVDAYDEAVWLVLASLDLPLDRLDPFLDACITSEEREEIFTRIARRVDERVPTAYLVNEAWLGDFRFYVDERVIVPRSFFAELLEDGLAPWVEDPEAVGSALDLCTGSGCLAILMAHAYPHADIVAADLSGDALEVAARNVADYGLEGRIELVKSDVFDGLGGRRFDLIVSNPPYVTAEAVAALPPEYLHEPRMALGSGDDGLDVVRRLLADAGKHLNPGGILAVEVGHNRHIVEQAFPDLPLIWLSTRGSDDTVFVLRREDLPQES</sequence>
<organism evidence="6 7">
    <name type="scientific">Pseudothauera rhizosphaerae</name>
    <dbReference type="NCBI Taxonomy" id="2565932"/>
    <lineage>
        <taxon>Bacteria</taxon>
        <taxon>Pseudomonadati</taxon>
        <taxon>Pseudomonadota</taxon>
        <taxon>Betaproteobacteria</taxon>
        <taxon>Rhodocyclales</taxon>
        <taxon>Zoogloeaceae</taxon>
        <taxon>Pseudothauera</taxon>
    </lineage>
</organism>
<feature type="domain" description="Methyltransferase small" evidence="5">
    <location>
        <begin position="144"/>
        <end position="228"/>
    </location>
</feature>
<dbReference type="PANTHER" id="PTHR47806:SF1">
    <property type="entry name" value="RIBOSOMAL PROTEIN UL3 GLUTAMINE METHYLTRANSFERASE"/>
    <property type="match status" value="1"/>
</dbReference>
<dbReference type="InterPro" id="IPR007848">
    <property type="entry name" value="Small_mtfrase_dom"/>
</dbReference>
<dbReference type="PIRSF" id="PIRSF037167">
    <property type="entry name" value="Mtase_YfcB_prd"/>
    <property type="match status" value="1"/>
</dbReference>
<dbReference type="GO" id="GO:0003676">
    <property type="term" value="F:nucleic acid binding"/>
    <property type="evidence" value="ECO:0007669"/>
    <property type="project" value="InterPro"/>
</dbReference>